<dbReference type="Proteomes" id="UP000239522">
    <property type="component" value="Unassembled WGS sequence"/>
</dbReference>
<reference evidence="2 3" key="1">
    <citation type="submission" date="2016-11" db="EMBL/GenBank/DDBJ databases">
        <title>Trade-off between light-utilization and light-protection in marine flavobacteria.</title>
        <authorList>
            <person name="Kumagai Y."/>
        </authorList>
    </citation>
    <scope>NUCLEOTIDE SEQUENCE [LARGE SCALE GENOMIC DNA]</scope>
    <source>
        <strain evidence="2 3">ATCC 700397</strain>
    </source>
</reference>
<organism evidence="2 3">
    <name type="scientific">Polaribacter filamentus</name>
    <dbReference type="NCBI Taxonomy" id="53483"/>
    <lineage>
        <taxon>Bacteria</taxon>
        <taxon>Pseudomonadati</taxon>
        <taxon>Bacteroidota</taxon>
        <taxon>Flavobacteriia</taxon>
        <taxon>Flavobacteriales</taxon>
        <taxon>Flavobacteriaceae</taxon>
    </lineage>
</organism>
<evidence type="ECO:0000313" key="2">
    <source>
        <dbReference type="EMBL" id="PQB06805.1"/>
    </source>
</evidence>
<proteinExistence type="predicted"/>
<dbReference type="EMBL" id="MQUA01000013">
    <property type="protein sequence ID" value="PQB06805.1"/>
    <property type="molecule type" value="Genomic_DNA"/>
</dbReference>
<gene>
    <name evidence="2" type="ORF">BST83_06270</name>
</gene>
<comment type="caution">
    <text evidence="2">The sequence shown here is derived from an EMBL/GenBank/DDBJ whole genome shotgun (WGS) entry which is preliminary data.</text>
</comment>
<accession>A0A2S7KVY3</accession>
<sequence length="235" mass="28335">MKEFENEFGLNWENIYHCREDIRQLFFAEKSLIGNSEKFIQELKLELKKDIENDETLNKESEGEYAEHEKAQCYYYYYHPREIGISQLIQNHRKGAILSIYSLIEGQLKNICTQIQKEFEFKIKLNDLNGNDYINKYWIFLTKVFCIETSNIEKYYTPIKQRKYIRNKIAHNNSIIDENRFEFVNQLEGIKLNQEGNNKIIEINDYVFIENLILMSQDFFENLILTINKKYSELK</sequence>
<evidence type="ECO:0008006" key="4">
    <source>
        <dbReference type="Google" id="ProtNLM"/>
    </source>
</evidence>
<name>A0A2S7KVY3_9FLAO</name>
<keyword evidence="1" id="KW-0175">Coiled coil</keyword>
<dbReference type="AlphaFoldDB" id="A0A2S7KVY3"/>
<evidence type="ECO:0000256" key="1">
    <source>
        <dbReference type="SAM" id="Coils"/>
    </source>
</evidence>
<feature type="coiled-coil region" evidence="1">
    <location>
        <begin position="40"/>
        <end position="71"/>
    </location>
</feature>
<keyword evidence="3" id="KW-1185">Reference proteome</keyword>
<evidence type="ECO:0000313" key="3">
    <source>
        <dbReference type="Proteomes" id="UP000239522"/>
    </source>
</evidence>
<protein>
    <recommendedName>
        <fullName evidence="4">Cthe-2314-like HEPN domain-containing protein</fullName>
    </recommendedName>
</protein>